<feature type="transmembrane region" description="Helical" evidence="1">
    <location>
        <begin position="102"/>
        <end position="131"/>
    </location>
</feature>
<name>A0A6L3V1K1_9BACI</name>
<dbReference type="Pfam" id="PF04892">
    <property type="entry name" value="VanZ"/>
    <property type="match status" value="1"/>
</dbReference>
<organism evidence="3 4">
    <name type="scientific">Cytobacillus depressus</name>
    <dbReference type="NCBI Taxonomy" id="1602942"/>
    <lineage>
        <taxon>Bacteria</taxon>
        <taxon>Bacillati</taxon>
        <taxon>Bacillota</taxon>
        <taxon>Bacilli</taxon>
        <taxon>Bacillales</taxon>
        <taxon>Bacillaceae</taxon>
        <taxon>Cytobacillus</taxon>
    </lineage>
</organism>
<feature type="transmembrane region" description="Helical" evidence="1">
    <location>
        <begin position="172"/>
        <end position="193"/>
    </location>
</feature>
<reference evidence="3 4" key="1">
    <citation type="journal article" date="2016" name="Antonie Van Leeuwenhoek">
        <title>Bacillus depressus sp. nov., isolated from soil of a sunflower field.</title>
        <authorList>
            <person name="Wei X."/>
            <person name="Xin D."/>
            <person name="Xin Y."/>
            <person name="Zhang H."/>
            <person name="Wang T."/>
            <person name="Zhang J."/>
        </authorList>
    </citation>
    <scope>NUCLEOTIDE SEQUENCE [LARGE SCALE GENOMIC DNA]</scope>
    <source>
        <strain evidence="3 4">BZ1</strain>
    </source>
</reference>
<proteinExistence type="predicted"/>
<evidence type="ECO:0000256" key="1">
    <source>
        <dbReference type="SAM" id="Phobius"/>
    </source>
</evidence>
<evidence type="ECO:0000313" key="4">
    <source>
        <dbReference type="Proteomes" id="UP000481030"/>
    </source>
</evidence>
<keyword evidence="1" id="KW-0472">Membrane</keyword>
<evidence type="ECO:0000259" key="2">
    <source>
        <dbReference type="Pfam" id="PF04892"/>
    </source>
</evidence>
<feature type="transmembrane region" description="Helical" evidence="1">
    <location>
        <begin position="65"/>
        <end position="82"/>
    </location>
</feature>
<dbReference type="RefSeq" id="WP_151536073.1">
    <property type="nucleotide sequence ID" value="NZ_WBOS01000010.1"/>
</dbReference>
<feature type="transmembrane region" description="Helical" evidence="1">
    <location>
        <begin position="34"/>
        <end position="53"/>
    </location>
</feature>
<dbReference type="PANTHER" id="PTHR36834:SF1">
    <property type="entry name" value="INTEGRAL MEMBRANE PROTEIN"/>
    <property type="match status" value="1"/>
</dbReference>
<dbReference type="Proteomes" id="UP000481030">
    <property type="component" value="Unassembled WGS sequence"/>
</dbReference>
<dbReference type="EMBL" id="WBOS01000010">
    <property type="protein sequence ID" value="KAB2332068.1"/>
    <property type="molecule type" value="Genomic_DNA"/>
</dbReference>
<gene>
    <name evidence="3" type="ORF">F7731_17375</name>
</gene>
<comment type="caution">
    <text evidence="3">The sequence shown here is derived from an EMBL/GenBank/DDBJ whole genome shotgun (WGS) entry which is preliminary data.</text>
</comment>
<dbReference type="InterPro" id="IPR053150">
    <property type="entry name" value="Teicoplanin_resist-assoc"/>
</dbReference>
<sequence>MKKVILLSVLFSQVIFFALWPVWLELTNYLHPLVVGIVWFIIYFVTFFIICLLNGTKIRVSKHNIHLFILSYSIGLLILLFFRPNNQHYGAINLIPFDTIRLFLFGNVDFLIAFYNISANIGLFIPFGLYYGYVKNSPTLKQLLFMSIGCVSVIEMMQFISNRGSLDIDDLILNVLGVCFGYIIIPFFQKVVLIKQESIINK</sequence>
<dbReference type="InterPro" id="IPR006976">
    <property type="entry name" value="VanZ-like"/>
</dbReference>
<evidence type="ECO:0000313" key="3">
    <source>
        <dbReference type="EMBL" id="KAB2332068.1"/>
    </source>
</evidence>
<keyword evidence="4" id="KW-1185">Reference proteome</keyword>
<accession>A0A6L3V1K1</accession>
<dbReference type="AlphaFoldDB" id="A0A6L3V1K1"/>
<dbReference type="OrthoDB" id="4822551at2"/>
<keyword evidence="1" id="KW-0812">Transmembrane</keyword>
<feature type="domain" description="VanZ-like" evidence="2">
    <location>
        <begin position="72"/>
        <end position="188"/>
    </location>
</feature>
<feature type="transmembrane region" description="Helical" evidence="1">
    <location>
        <begin position="143"/>
        <end position="160"/>
    </location>
</feature>
<protein>
    <submittedName>
        <fullName evidence="3">VanZ family protein</fullName>
    </submittedName>
</protein>
<dbReference type="PANTHER" id="PTHR36834">
    <property type="entry name" value="MEMBRANE PROTEIN-RELATED"/>
    <property type="match status" value="1"/>
</dbReference>
<keyword evidence="1" id="KW-1133">Transmembrane helix</keyword>